<proteinExistence type="evidence at transcript level"/>
<name>P93388_TOBAC</name>
<dbReference type="EMBL" id="U66273">
    <property type="protein sequence ID" value="AAC49979.1"/>
    <property type="molecule type" value="mRNA"/>
</dbReference>
<protein>
    <submittedName>
        <fullName evidence="1">Nicotiana tabacum ORF</fullName>
    </submittedName>
</protein>
<dbReference type="PIR" id="T03817">
    <property type="entry name" value="T03817"/>
</dbReference>
<sequence>MSSFATSFSTLYLSQQMAESKVLQICSITLGVRHGLCYILLFLTGEGK</sequence>
<dbReference type="AlphaFoldDB" id="P93388"/>
<accession>P93388</accession>
<reference evidence="1" key="1">
    <citation type="journal article" date="1998" name="Plant Mol. Biol.">
        <title>Cloning of tobacco genes that elicit the hypersensitive response.</title>
        <authorList>
            <person name="Karrer E.E."/>
            <person name="Beachy R.N."/>
            <person name="Holt C.A."/>
        </authorList>
    </citation>
    <scope>NUCLEOTIDE SEQUENCE</scope>
</reference>
<evidence type="ECO:0000313" key="1">
    <source>
        <dbReference type="EMBL" id="AAC49979.1"/>
    </source>
</evidence>
<organism evidence="1">
    <name type="scientific">Nicotiana tabacum</name>
    <name type="common">Common tobacco</name>
    <dbReference type="NCBI Taxonomy" id="4097"/>
    <lineage>
        <taxon>Eukaryota</taxon>
        <taxon>Viridiplantae</taxon>
        <taxon>Streptophyta</taxon>
        <taxon>Embryophyta</taxon>
        <taxon>Tracheophyta</taxon>
        <taxon>Spermatophyta</taxon>
        <taxon>Magnoliopsida</taxon>
        <taxon>eudicotyledons</taxon>
        <taxon>Gunneridae</taxon>
        <taxon>Pentapetalae</taxon>
        <taxon>asterids</taxon>
        <taxon>lamiids</taxon>
        <taxon>Solanales</taxon>
        <taxon>Solanaceae</taxon>
        <taxon>Nicotianoideae</taxon>
        <taxon>Nicotianeae</taxon>
        <taxon>Nicotiana</taxon>
    </lineage>
</organism>